<dbReference type="Gene3D" id="3.30.43.10">
    <property type="entry name" value="Uridine Diphospho-n-acetylenolpyruvylglucosamine Reductase, domain 2"/>
    <property type="match status" value="1"/>
</dbReference>
<feature type="domain" description="FAD-binding PCMH-type" evidence="5">
    <location>
        <begin position="89"/>
        <end position="261"/>
    </location>
</feature>
<dbReference type="Gene3D" id="3.40.462.20">
    <property type="match status" value="1"/>
</dbReference>
<evidence type="ECO:0000256" key="3">
    <source>
        <dbReference type="ARBA" id="ARBA00022827"/>
    </source>
</evidence>
<comment type="similarity">
    <text evidence="1">Belongs to the oxygen-dependent FAD-linked oxidoreductase family.</text>
</comment>
<dbReference type="Gene3D" id="3.30.465.10">
    <property type="match status" value="1"/>
</dbReference>
<evidence type="ECO:0000256" key="1">
    <source>
        <dbReference type="ARBA" id="ARBA00005466"/>
    </source>
</evidence>
<evidence type="ECO:0000256" key="4">
    <source>
        <dbReference type="ARBA" id="ARBA00023002"/>
    </source>
</evidence>
<keyword evidence="2" id="KW-0285">Flavoprotein</keyword>
<proteinExistence type="inferred from homology"/>
<dbReference type="InterPro" id="IPR050416">
    <property type="entry name" value="FAD-linked_Oxidoreductase"/>
</dbReference>
<dbReference type="InterPro" id="IPR016169">
    <property type="entry name" value="FAD-bd_PCMH_sub2"/>
</dbReference>
<evidence type="ECO:0000259" key="5">
    <source>
        <dbReference type="PROSITE" id="PS51387"/>
    </source>
</evidence>
<sequence>MAPLSHELIAVLDGLSGPDYAKIVGTLRPKIVENTETLDAIGARGHVSPQDRVAAVADAAGALFDGVSRPSQNPAEHQSLMKKNWSTLCWLPAGCIIRPRTVPEVALALRLVTHFRTTFSVRSNGHIAEPGFSSVGESGVLLDLGRLNQIVLSDDKSVVHVGPGATWDGVYEALEKHELTAVGGRIKGVGVAGLILGGGMSHFSNAWGMACDSVRNFEVLPADSSVVQANATENADLFWALKGGGANFGIVTRFDLDTHPDYKIWVSVRTFAAQEVPKVMEAVTTYQKAMENDENLGFNAVGVSGFVSTAVIYRGHLDEAHPACKVFDDIEAVAAPPPVNTTQAALCAKLCEDFKLDGKAKRRVGTLSLKPDADAYIDFFNLLCEAHAKEEFHLQFVLQPLGKAAVHQGRRRGGNCMNISETEQTWAVVMGEWTEQRHDEAAQSAVDKLRSQFELAAKSRGRDLDLLYMNDACAYQDPLGSYGAETVDRLWAVSRKYDWKGVFQELQNDGFLLSKTAGL</sequence>
<dbReference type="PANTHER" id="PTHR42973">
    <property type="entry name" value="BINDING OXIDOREDUCTASE, PUTATIVE (AFU_ORTHOLOGUE AFUA_1G17690)-RELATED"/>
    <property type="match status" value="1"/>
</dbReference>
<dbReference type="SUPFAM" id="SSF56176">
    <property type="entry name" value="FAD-binding/transporter-associated domain-like"/>
    <property type="match status" value="1"/>
</dbReference>
<dbReference type="InterPro" id="IPR006094">
    <property type="entry name" value="Oxid_FAD_bind_N"/>
</dbReference>
<dbReference type="Proteomes" id="UP000078240">
    <property type="component" value="Unassembled WGS sequence"/>
</dbReference>
<evidence type="ECO:0000313" key="6">
    <source>
        <dbReference type="EMBL" id="OAQ76513.1"/>
    </source>
</evidence>
<evidence type="ECO:0000313" key="7">
    <source>
        <dbReference type="Proteomes" id="UP000078240"/>
    </source>
</evidence>
<dbReference type="InterPro" id="IPR016167">
    <property type="entry name" value="FAD-bd_PCMH_sub1"/>
</dbReference>
<comment type="caution">
    <text evidence="6">The sequence shown here is derived from an EMBL/GenBank/DDBJ whole genome shotgun (WGS) entry which is preliminary data.</text>
</comment>
<keyword evidence="4" id="KW-0560">Oxidoreductase</keyword>
<dbReference type="EMBL" id="LSBH01000007">
    <property type="protein sequence ID" value="OAQ76513.1"/>
    <property type="molecule type" value="Genomic_DNA"/>
</dbReference>
<dbReference type="GO" id="GO:0071949">
    <property type="term" value="F:FAD binding"/>
    <property type="evidence" value="ECO:0007669"/>
    <property type="project" value="InterPro"/>
</dbReference>
<gene>
    <name evidence="6" type="ORF">VFPBJ_08873</name>
</gene>
<name>A0A179GGM3_PURLI</name>
<protein>
    <submittedName>
        <fullName evidence="6">FAD-binding protein</fullName>
    </submittedName>
</protein>
<organism evidence="6 7">
    <name type="scientific">Purpureocillium lilacinum</name>
    <name type="common">Paecilomyces lilacinus</name>
    <dbReference type="NCBI Taxonomy" id="33203"/>
    <lineage>
        <taxon>Eukaryota</taxon>
        <taxon>Fungi</taxon>
        <taxon>Dikarya</taxon>
        <taxon>Ascomycota</taxon>
        <taxon>Pezizomycotina</taxon>
        <taxon>Sordariomycetes</taxon>
        <taxon>Hypocreomycetidae</taxon>
        <taxon>Hypocreales</taxon>
        <taxon>Ophiocordycipitaceae</taxon>
        <taxon>Purpureocillium</taxon>
    </lineage>
</organism>
<dbReference type="AlphaFoldDB" id="A0A179GGM3"/>
<reference evidence="6 7" key="1">
    <citation type="submission" date="2016-01" db="EMBL/GenBank/DDBJ databases">
        <title>Biosynthesis of antibiotic leucinostatins and their inhibition on Phytophthora in bio-control Purpureocillium lilacinum.</title>
        <authorList>
            <person name="Wang G."/>
            <person name="Liu Z."/>
            <person name="Lin R."/>
            <person name="Li E."/>
            <person name="Mao Z."/>
            <person name="Ling J."/>
            <person name="Yin W."/>
            <person name="Xie B."/>
        </authorList>
    </citation>
    <scope>NUCLEOTIDE SEQUENCE [LARGE SCALE GENOMIC DNA]</scope>
    <source>
        <strain evidence="6">PLBJ-1</strain>
    </source>
</reference>
<dbReference type="PROSITE" id="PS51387">
    <property type="entry name" value="FAD_PCMH"/>
    <property type="match status" value="1"/>
</dbReference>
<dbReference type="InterPro" id="IPR016166">
    <property type="entry name" value="FAD-bd_PCMH"/>
</dbReference>
<dbReference type="GO" id="GO:0016491">
    <property type="term" value="F:oxidoreductase activity"/>
    <property type="evidence" value="ECO:0007669"/>
    <property type="project" value="UniProtKB-KW"/>
</dbReference>
<dbReference type="PANTHER" id="PTHR42973:SF54">
    <property type="entry name" value="FAD-BINDING PCMH-TYPE DOMAIN-CONTAINING PROTEIN"/>
    <property type="match status" value="1"/>
</dbReference>
<dbReference type="Pfam" id="PF01565">
    <property type="entry name" value="FAD_binding_4"/>
    <property type="match status" value="1"/>
</dbReference>
<keyword evidence="3" id="KW-0274">FAD</keyword>
<accession>A0A179GGM3</accession>
<dbReference type="InterPro" id="IPR036318">
    <property type="entry name" value="FAD-bd_PCMH-like_sf"/>
</dbReference>
<evidence type="ECO:0000256" key="2">
    <source>
        <dbReference type="ARBA" id="ARBA00022630"/>
    </source>
</evidence>